<evidence type="ECO:0000313" key="2">
    <source>
        <dbReference type="Proteomes" id="UP001479933"/>
    </source>
</evidence>
<accession>A0ABZ2U2A1</accession>
<organism evidence="1 2">
    <name type="scientific">Gordonia hydrophobica</name>
    <dbReference type="NCBI Taxonomy" id="40516"/>
    <lineage>
        <taxon>Bacteria</taxon>
        <taxon>Bacillati</taxon>
        <taxon>Actinomycetota</taxon>
        <taxon>Actinomycetes</taxon>
        <taxon>Mycobacteriales</taxon>
        <taxon>Gordoniaceae</taxon>
        <taxon>Gordonia</taxon>
    </lineage>
</organism>
<keyword evidence="2" id="KW-1185">Reference proteome</keyword>
<reference evidence="1 2" key="1">
    <citation type="journal article" date="2023" name="Virus Evol.">
        <title>Computational host range prediction-The good, the bad, and the ugly.</title>
        <authorList>
            <person name="Howell A.A."/>
            <person name="Versoza C.J."/>
            <person name="Pfeifer S.P."/>
        </authorList>
    </citation>
    <scope>NUCLEOTIDE SEQUENCE [LARGE SCALE GENOMIC DNA]</scope>
    <source>
        <strain evidence="1 2">1610/1b</strain>
    </source>
</reference>
<name>A0ABZ2U2A1_9ACTN</name>
<sequence length="106" mass="11244">MSTDDDAGICVDLEAVAETTRAQQQIATVVGDCAAALTSDDLCRWADDGPIRRSADRTAEHLRDLASRFRSCGIAVDAVADDLARAGYALSDAEEAATRAVTAWTR</sequence>
<proteinExistence type="predicted"/>
<dbReference type="Proteomes" id="UP001479933">
    <property type="component" value="Chromosome"/>
</dbReference>
<dbReference type="RefSeq" id="WP_066166089.1">
    <property type="nucleotide sequence ID" value="NZ_CP136137.1"/>
</dbReference>
<evidence type="ECO:0008006" key="3">
    <source>
        <dbReference type="Google" id="ProtNLM"/>
    </source>
</evidence>
<protein>
    <recommendedName>
        <fullName evidence="3">ESX-1 secretion-associated protein</fullName>
    </recommendedName>
</protein>
<gene>
    <name evidence="1" type="ORF">RVF87_01105</name>
</gene>
<evidence type="ECO:0000313" key="1">
    <source>
        <dbReference type="EMBL" id="WYY07717.1"/>
    </source>
</evidence>
<dbReference type="EMBL" id="CP136137">
    <property type="protein sequence ID" value="WYY07717.1"/>
    <property type="molecule type" value="Genomic_DNA"/>
</dbReference>